<dbReference type="Proteomes" id="UP000571183">
    <property type="component" value="Unassembled WGS sequence"/>
</dbReference>
<feature type="transmembrane region" description="Helical" evidence="1">
    <location>
        <begin position="197"/>
        <end position="221"/>
    </location>
</feature>
<evidence type="ECO:0000313" key="2">
    <source>
        <dbReference type="EMBL" id="MBB4070754.1"/>
    </source>
</evidence>
<dbReference type="RefSeq" id="WP_183304066.1">
    <property type="nucleotide sequence ID" value="NZ_JACIFD010000001.1"/>
</dbReference>
<feature type="transmembrane region" description="Helical" evidence="1">
    <location>
        <begin position="30"/>
        <end position="48"/>
    </location>
</feature>
<accession>A0A840DCF7</accession>
<feature type="transmembrane region" description="Helical" evidence="1">
    <location>
        <begin position="367"/>
        <end position="396"/>
    </location>
</feature>
<evidence type="ECO:0000256" key="1">
    <source>
        <dbReference type="SAM" id="Phobius"/>
    </source>
</evidence>
<feature type="transmembrane region" description="Helical" evidence="1">
    <location>
        <begin position="107"/>
        <end position="132"/>
    </location>
</feature>
<gene>
    <name evidence="2" type="ORF">F5897_000030</name>
</gene>
<feature type="transmembrane region" description="Helical" evidence="1">
    <location>
        <begin position="268"/>
        <end position="289"/>
    </location>
</feature>
<feature type="transmembrane region" description="Helical" evidence="1">
    <location>
        <begin position="338"/>
        <end position="361"/>
    </location>
</feature>
<keyword evidence="1" id="KW-1133">Transmembrane helix</keyword>
<protein>
    <submittedName>
        <fullName evidence="2">ABC-2 type transport system permease protein</fullName>
    </submittedName>
</protein>
<feature type="transmembrane region" description="Helical" evidence="1">
    <location>
        <begin position="295"/>
        <end position="317"/>
    </location>
</feature>
<feature type="transmembrane region" description="Helical" evidence="1">
    <location>
        <begin position="69"/>
        <end position="87"/>
    </location>
</feature>
<reference evidence="2" key="1">
    <citation type="submission" date="2020-08" db="EMBL/GenBank/DDBJ databases">
        <title>Sequencing the genomes of 1000 actinobacteria strains.</title>
        <authorList>
            <person name="Klenk H.-P."/>
        </authorList>
    </citation>
    <scope>NUCLEOTIDE SEQUENCE [LARGE SCALE GENOMIC DNA]</scope>
    <source>
        <strain evidence="2">DSM 27064</strain>
    </source>
</reference>
<dbReference type="EMBL" id="JACIFD010000001">
    <property type="protein sequence ID" value="MBB4070754.1"/>
    <property type="molecule type" value="Genomic_DNA"/>
</dbReference>
<sequence>MLFLALFAAAAVLPQTTVLTTAPRARLLDAFAVSALPLLGALLAGFLADSKLGVRQYASYPVAPAAARGVWISALLSPFAVLLWVFALVRAVLRITLLQHPLVIEVLAAVLLVLLVTALTQVAIASSQLFLATGFAASFRRWGGLLLFSALVPLAFFVAAEIINGDERPATTTAEILAWSPFGFSYSGSEFWSSANYVGFGFTLTAAVILLVLLYLAYLLCAARLLESTEKPRLNGSKGLGVFDFFPDTPAGVIAARTVIYWRRDPRYFVSLLALPAAAIAVTFAMHLAGMRFEFLVLLPVPVILYLLGWSIHNDIAMDSTAIWMHVASNTRGRDDRIGRLTPIIVAGVPLLVVGTTLSVLLVGKWYIFPVVLGLNTATLFIGSGISTVASAWVVYPSTRPGESPFSQPQYNGAGAAVAQSVSFIGGVLLTLPTIVLAAITLTSAPSFVLAATTLIVGIVSGVCVLLFCIWLGGLIFDRTAPEIVRTTEVYD</sequence>
<keyword evidence="1" id="KW-0812">Transmembrane</keyword>
<name>A0A840DCF7_9MICO</name>
<dbReference type="AlphaFoldDB" id="A0A840DCF7"/>
<evidence type="ECO:0000313" key="3">
    <source>
        <dbReference type="Proteomes" id="UP000571183"/>
    </source>
</evidence>
<feature type="transmembrane region" description="Helical" evidence="1">
    <location>
        <begin position="144"/>
        <end position="163"/>
    </location>
</feature>
<feature type="transmembrane region" description="Helical" evidence="1">
    <location>
        <begin position="448"/>
        <end position="477"/>
    </location>
</feature>
<keyword evidence="3" id="KW-1185">Reference proteome</keyword>
<feature type="transmembrane region" description="Helical" evidence="1">
    <location>
        <begin position="417"/>
        <end position="442"/>
    </location>
</feature>
<organism evidence="2 3">
    <name type="scientific">Canibacter oris</name>
    <dbReference type="NCBI Taxonomy" id="1365628"/>
    <lineage>
        <taxon>Bacteria</taxon>
        <taxon>Bacillati</taxon>
        <taxon>Actinomycetota</taxon>
        <taxon>Actinomycetes</taxon>
        <taxon>Micrococcales</taxon>
        <taxon>Microbacteriaceae</taxon>
        <taxon>Canibacter</taxon>
    </lineage>
</organism>
<comment type="caution">
    <text evidence="2">The sequence shown here is derived from an EMBL/GenBank/DDBJ whole genome shotgun (WGS) entry which is preliminary data.</text>
</comment>
<proteinExistence type="predicted"/>
<keyword evidence="1" id="KW-0472">Membrane</keyword>